<keyword evidence="1" id="KW-0805">Transcription regulation</keyword>
<evidence type="ECO:0000256" key="3">
    <source>
        <dbReference type="ARBA" id="ARBA00023163"/>
    </source>
</evidence>
<dbReference type="SUPFAM" id="SSF48008">
    <property type="entry name" value="GntR ligand-binding domain-like"/>
    <property type="match status" value="1"/>
</dbReference>
<dbReference type="SMART" id="SM00345">
    <property type="entry name" value="HTH_GNTR"/>
    <property type="match status" value="1"/>
</dbReference>
<dbReference type="GO" id="GO:0003677">
    <property type="term" value="F:DNA binding"/>
    <property type="evidence" value="ECO:0007669"/>
    <property type="project" value="UniProtKB-KW"/>
</dbReference>
<reference evidence="5 6" key="1">
    <citation type="submission" date="2016-10" db="EMBL/GenBank/DDBJ databases">
        <authorList>
            <person name="de Groot N.N."/>
        </authorList>
    </citation>
    <scope>NUCLEOTIDE SEQUENCE [LARGE SCALE GENOMIC DNA]</scope>
    <source>
        <strain evidence="5 6">JCM 19513</strain>
    </source>
</reference>
<dbReference type="SUPFAM" id="SSF46785">
    <property type="entry name" value="Winged helix' DNA-binding domain"/>
    <property type="match status" value="1"/>
</dbReference>
<sequence length="215" mass="23705">MHDDSEANRQLQVYHALRQALLDGELQPGQRLKIRDLAEHYAASTMPVRAALQRLVAEGALRSAPQRSVQVPVLRREEYQQLLSVRLALEPMAAAQALPRLTPDERAALGALVQRMASALSQQDAAGYLRGNADFHLRLYRACGNPVLLRLIEGLWLQVGPVFTQLFNDQRLHAGLNAAHEAAWKALQADDSPALARAIHDDLADCGELLAHLLP</sequence>
<dbReference type="SMART" id="SM00895">
    <property type="entry name" value="FCD"/>
    <property type="match status" value="1"/>
</dbReference>
<organism evidence="5 6">
    <name type="scientific">Atopomonas hussainii</name>
    <dbReference type="NCBI Taxonomy" id="1429083"/>
    <lineage>
        <taxon>Bacteria</taxon>
        <taxon>Pseudomonadati</taxon>
        <taxon>Pseudomonadota</taxon>
        <taxon>Gammaproteobacteria</taxon>
        <taxon>Pseudomonadales</taxon>
        <taxon>Pseudomonadaceae</taxon>
        <taxon>Atopomonas</taxon>
    </lineage>
</organism>
<dbReference type="Pfam" id="PF00392">
    <property type="entry name" value="GntR"/>
    <property type="match status" value="1"/>
</dbReference>
<dbReference type="Pfam" id="PF07729">
    <property type="entry name" value="FCD"/>
    <property type="match status" value="1"/>
</dbReference>
<dbReference type="InterPro" id="IPR036388">
    <property type="entry name" value="WH-like_DNA-bd_sf"/>
</dbReference>
<feature type="domain" description="HTH gntR-type" evidence="4">
    <location>
        <begin position="7"/>
        <end position="74"/>
    </location>
</feature>
<dbReference type="Gene3D" id="1.10.10.10">
    <property type="entry name" value="Winged helix-like DNA-binding domain superfamily/Winged helix DNA-binding domain"/>
    <property type="match status" value="1"/>
</dbReference>
<dbReference type="InterPro" id="IPR036390">
    <property type="entry name" value="WH_DNA-bd_sf"/>
</dbReference>
<keyword evidence="2 5" id="KW-0238">DNA-binding</keyword>
<dbReference type="GO" id="GO:0003700">
    <property type="term" value="F:DNA-binding transcription factor activity"/>
    <property type="evidence" value="ECO:0007669"/>
    <property type="project" value="InterPro"/>
</dbReference>
<dbReference type="AlphaFoldDB" id="A0A1H7FYN3"/>
<dbReference type="InterPro" id="IPR008920">
    <property type="entry name" value="TF_FadR/GntR_C"/>
</dbReference>
<protein>
    <submittedName>
        <fullName evidence="5">DNA-binding transcriptional regulator, GntR family</fullName>
    </submittedName>
</protein>
<evidence type="ECO:0000313" key="6">
    <source>
        <dbReference type="Proteomes" id="UP000185766"/>
    </source>
</evidence>
<dbReference type="EMBL" id="FOAS01000001">
    <property type="protein sequence ID" value="SEK28525.1"/>
    <property type="molecule type" value="Genomic_DNA"/>
</dbReference>
<evidence type="ECO:0000256" key="1">
    <source>
        <dbReference type="ARBA" id="ARBA00023015"/>
    </source>
</evidence>
<keyword evidence="6" id="KW-1185">Reference proteome</keyword>
<dbReference type="InterPro" id="IPR011711">
    <property type="entry name" value="GntR_C"/>
</dbReference>
<dbReference type="PROSITE" id="PS50949">
    <property type="entry name" value="HTH_GNTR"/>
    <property type="match status" value="1"/>
</dbReference>
<name>A0A1H7FYN3_9GAMM</name>
<keyword evidence="3" id="KW-0804">Transcription</keyword>
<dbReference type="Proteomes" id="UP000185766">
    <property type="component" value="Unassembled WGS sequence"/>
</dbReference>
<dbReference type="InterPro" id="IPR000524">
    <property type="entry name" value="Tscrpt_reg_HTH_GntR"/>
</dbReference>
<proteinExistence type="predicted"/>
<dbReference type="RefSeq" id="WP_074864363.1">
    <property type="nucleotide sequence ID" value="NZ_FOAS01000001.1"/>
</dbReference>
<evidence type="ECO:0000256" key="2">
    <source>
        <dbReference type="ARBA" id="ARBA00023125"/>
    </source>
</evidence>
<dbReference type="PANTHER" id="PTHR43537">
    <property type="entry name" value="TRANSCRIPTIONAL REGULATOR, GNTR FAMILY"/>
    <property type="match status" value="1"/>
</dbReference>
<accession>A0A1H7FYN3</accession>
<evidence type="ECO:0000259" key="4">
    <source>
        <dbReference type="PROSITE" id="PS50949"/>
    </source>
</evidence>
<dbReference type="STRING" id="1429083.GCA_001885685_02260"/>
<dbReference type="CDD" id="cd07377">
    <property type="entry name" value="WHTH_GntR"/>
    <property type="match status" value="1"/>
</dbReference>
<gene>
    <name evidence="5" type="ORF">SAMN05216214_101305</name>
</gene>
<evidence type="ECO:0000313" key="5">
    <source>
        <dbReference type="EMBL" id="SEK28525.1"/>
    </source>
</evidence>
<dbReference type="PANTHER" id="PTHR43537:SF39">
    <property type="entry name" value="HTH-TYPE TRANSCRIPTIONAL REGULATOR MCBR"/>
    <property type="match status" value="1"/>
</dbReference>
<dbReference type="Gene3D" id="1.20.120.530">
    <property type="entry name" value="GntR ligand-binding domain-like"/>
    <property type="match status" value="1"/>
</dbReference>